<gene>
    <name evidence="3" type="ORF">EK21DRAFT_106782</name>
</gene>
<dbReference type="AlphaFoldDB" id="A0A9P4HLX3"/>
<feature type="signal peptide" evidence="2">
    <location>
        <begin position="1"/>
        <end position="19"/>
    </location>
</feature>
<dbReference type="EMBL" id="ML978156">
    <property type="protein sequence ID" value="KAF2035945.1"/>
    <property type="molecule type" value="Genomic_DNA"/>
</dbReference>
<feature type="chain" id="PRO_5040144272" evidence="2">
    <location>
        <begin position="20"/>
        <end position="122"/>
    </location>
</feature>
<reference evidence="3" key="1">
    <citation type="journal article" date="2020" name="Stud. Mycol.">
        <title>101 Dothideomycetes genomes: a test case for predicting lifestyles and emergence of pathogens.</title>
        <authorList>
            <person name="Haridas S."/>
            <person name="Albert R."/>
            <person name="Binder M."/>
            <person name="Bloem J."/>
            <person name="Labutti K."/>
            <person name="Salamov A."/>
            <person name="Andreopoulos B."/>
            <person name="Baker S."/>
            <person name="Barry K."/>
            <person name="Bills G."/>
            <person name="Bluhm B."/>
            <person name="Cannon C."/>
            <person name="Castanera R."/>
            <person name="Culley D."/>
            <person name="Daum C."/>
            <person name="Ezra D."/>
            <person name="Gonzalez J."/>
            <person name="Henrissat B."/>
            <person name="Kuo A."/>
            <person name="Liang C."/>
            <person name="Lipzen A."/>
            <person name="Lutzoni F."/>
            <person name="Magnuson J."/>
            <person name="Mondo S."/>
            <person name="Nolan M."/>
            <person name="Ohm R."/>
            <person name="Pangilinan J."/>
            <person name="Park H.-J."/>
            <person name="Ramirez L."/>
            <person name="Alfaro M."/>
            <person name="Sun H."/>
            <person name="Tritt A."/>
            <person name="Yoshinaga Y."/>
            <person name="Zwiers L.-H."/>
            <person name="Turgeon B."/>
            <person name="Goodwin S."/>
            <person name="Spatafora J."/>
            <person name="Crous P."/>
            <person name="Grigoriev I."/>
        </authorList>
    </citation>
    <scope>NUCLEOTIDE SEQUENCE</scope>
    <source>
        <strain evidence="3">CBS 110217</strain>
    </source>
</reference>
<protein>
    <submittedName>
        <fullName evidence="3">Uncharacterized protein</fullName>
    </submittedName>
</protein>
<evidence type="ECO:0000256" key="2">
    <source>
        <dbReference type="SAM" id="SignalP"/>
    </source>
</evidence>
<evidence type="ECO:0000313" key="3">
    <source>
        <dbReference type="EMBL" id="KAF2035945.1"/>
    </source>
</evidence>
<proteinExistence type="predicted"/>
<organism evidence="3 4">
    <name type="scientific">Setomelanomma holmii</name>
    <dbReference type="NCBI Taxonomy" id="210430"/>
    <lineage>
        <taxon>Eukaryota</taxon>
        <taxon>Fungi</taxon>
        <taxon>Dikarya</taxon>
        <taxon>Ascomycota</taxon>
        <taxon>Pezizomycotina</taxon>
        <taxon>Dothideomycetes</taxon>
        <taxon>Pleosporomycetidae</taxon>
        <taxon>Pleosporales</taxon>
        <taxon>Pleosporineae</taxon>
        <taxon>Phaeosphaeriaceae</taxon>
        <taxon>Setomelanomma</taxon>
    </lineage>
</organism>
<name>A0A9P4HLX3_9PLEO</name>
<keyword evidence="2" id="KW-0732">Signal</keyword>
<sequence length="122" mass="11742">MRKSLPLLSLLGLTATTSAQTSSWGQPFTVDNGATSQETLLPTSVPAIQSRLPSGSGVSVSLKTTLSGAASGSSAASGSRTGSATGSAAAVQSSGGAVEGVRVGRKMGYAGVLAGAAGVLFV</sequence>
<evidence type="ECO:0000313" key="4">
    <source>
        <dbReference type="Proteomes" id="UP000799777"/>
    </source>
</evidence>
<accession>A0A9P4HLX3</accession>
<evidence type="ECO:0000256" key="1">
    <source>
        <dbReference type="SAM" id="MobiDB-lite"/>
    </source>
</evidence>
<dbReference type="OrthoDB" id="3798997at2759"/>
<feature type="region of interest" description="Disordered" evidence="1">
    <location>
        <begin position="68"/>
        <end position="98"/>
    </location>
</feature>
<feature type="compositionally biased region" description="Low complexity" evidence="1">
    <location>
        <begin position="68"/>
        <end position="96"/>
    </location>
</feature>
<dbReference type="Proteomes" id="UP000799777">
    <property type="component" value="Unassembled WGS sequence"/>
</dbReference>
<keyword evidence="4" id="KW-1185">Reference proteome</keyword>
<comment type="caution">
    <text evidence="3">The sequence shown here is derived from an EMBL/GenBank/DDBJ whole genome shotgun (WGS) entry which is preliminary data.</text>
</comment>